<keyword evidence="1" id="KW-0472">Membrane</keyword>
<feature type="transmembrane region" description="Helical" evidence="1">
    <location>
        <begin position="12"/>
        <end position="32"/>
    </location>
</feature>
<dbReference type="Proteomes" id="UP000176578">
    <property type="component" value="Unassembled WGS sequence"/>
</dbReference>
<keyword evidence="1" id="KW-1133">Transmembrane helix</keyword>
<name>A0A1F5NLE9_9BACT</name>
<protein>
    <submittedName>
        <fullName evidence="2">Uncharacterized protein</fullName>
    </submittedName>
</protein>
<dbReference type="EMBL" id="MFDZ01000023">
    <property type="protein sequence ID" value="OGE78517.1"/>
    <property type="molecule type" value="Genomic_DNA"/>
</dbReference>
<keyword evidence="1" id="KW-0812">Transmembrane</keyword>
<evidence type="ECO:0000313" key="2">
    <source>
        <dbReference type="EMBL" id="OGE78517.1"/>
    </source>
</evidence>
<dbReference type="AlphaFoldDB" id="A0A1F5NLE9"/>
<evidence type="ECO:0000256" key="1">
    <source>
        <dbReference type="SAM" id="Phobius"/>
    </source>
</evidence>
<gene>
    <name evidence="2" type="ORF">A3J19_00140</name>
</gene>
<proteinExistence type="predicted"/>
<feature type="transmembrane region" description="Helical" evidence="1">
    <location>
        <begin position="38"/>
        <end position="59"/>
    </location>
</feature>
<sequence length="113" mass="13156">MKQLFFKYFIQSLVLSILPFFIGLFMLFMVGLQSQPVVGIELFGNIALIFLFSPILFFLRGAILFYKNTAYTPVSKNKRIFITVLLFLSFSSPLIFYWLPESLIMLFTKFAVK</sequence>
<reference evidence="2 3" key="1">
    <citation type="journal article" date="2016" name="Nat. Commun.">
        <title>Thousands of microbial genomes shed light on interconnected biogeochemical processes in an aquifer system.</title>
        <authorList>
            <person name="Anantharaman K."/>
            <person name="Brown C.T."/>
            <person name="Hug L.A."/>
            <person name="Sharon I."/>
            <person name="Castelle C.J."/>
            <person name="Probst A.J."/>
            <person name="Thomas B.C."/>
            <person name="Singh A."/>
            <person name="Wilkins M.J."/>
            <person name="Karaoz U."/>
            <person name="Brodie E.L."/>
            <person name="Williams K.H."/>
            <person name="Hubbard S.S."/>
            <person name="Banfield J.F."/>
        </authorList>
    </citation>
    <scope>NUCLEOTIDE SEQUENCE [LARGE SCALE GENOMIC DNA]</scope>
</reference>
<evidence type="ECO:0000313" key="3">
    <source>
        <dbReference type="Proteomes" id="UP000176578"/>
    </source>
</evidence>
<feature type="transmembrane region" description="Helical" evidence="1">
    <location>
        <begin position="80"/>
        <end position="99"/>
    </location>
</feature>
<organism evidence="2 3">
    <name type="scientific">Candidatus Daviesbacteria bacterium RIFCSPLOWO2_02_FULL_41_8</name>
    <dbReference type="NCBI Taxonomy" id="1797798"/>
    <lineage>
        <taxon>Bacteria</taxon>
        <taxon>Candidatus Daviesiibacteriota</taxon>
    </lineage>
</organism>
<accession>A0A1F5NLE9</accession>
<comment type="caution">
    <text evidence="2">The sequence shown here is derived from an EMBL/GenBank/DDBJ whole genome shotgun (WGS) entry which is preliminary data.</text>
</comment>